<dbReference type="PANTHER" id="PTHR21567:SF30">
    <property type="entry name" value="CLIP-ASSOCIATING PROTEIN 2"/>
    <property type="match status" value="1"/>
</dbReference>
<feature type="compositionally biased region" description="Polar residues" evidence="12">
    <location>
        <begin position="910"/>
        <end position="922"/>
    </location>
</feature>
<dbReference type="SUPFAM" id="SSF48371">
    <property type="entry name" value="ARM repeat"/>
    <property type="match status" value="2"/>
</dbReference>
<feature type="domain" description="TOG" evidence="13">
    <location>
        <begin position="661"/>
        <end position="915"/>
    </location>
</feature>
<dbReference type="InterPro" id="IPR034085">
    <property type="entry name" value="TOG"/>
</dbReference>
<keyword evidence="5" id="KW-0963">Cytoplasm</keyword>
<keyword evidence="4" id="KW-0158">Chromosome</keyword>
<organism evidence="14 15">
    <name type="scientific">Vulpes vulpes</name>
    <name type="common">Red fox</name>
    <dbReference type="NCBI Taxonomy" id="9627"/>
    <lineage>
        <taxon>Eukaryota</taxon>
        <taxon>Metazoa</taxon>
        <taxon>Chordata</taxon>
        <taxon>Craniata</taxon>
        <taxon>Vertebrata</taxon>
        <taxon>Euteleostomi</taxon>
        <taxon>Mammalia</taxon>
        <taxon>Eutheria</taxon>
        <taxon>Laurasiatheria</taxon>
        <taxon>Carnivora</taxon>
        <taxon>Caniformia</taxon>
        <taxon>Canidae</taxon>
        <taxon>Vulpes</taxon>
    </lineage>
</organism>
<dbReference type="InterPro" id="IPR024395">
    <property type="entry name" value="CLASP_N_dom"/>
</dbReference>
<feature type="region of interest" description="Disordered" evidence="12">
    <location>
        <begin position="626"/>
        <end position="659"/>
    </location>
</feature>
<accession>A0ABM4XWK8</accession>
<dbReference type="Pfam" id="PF12348">
    <property type="entry name" value="CLASP_N"/>
    <property type="match status" value="1"/>
</dbReference>
<dbReference type="Pfam" id="PF23271">
    <property type="entry name" value="HEAT_GCN1"/>
    <property type="match status" value="1"/>
</dbReference>
<dbReference type="InterPro" id="IPR016024">
    <property type="entry name" value="ARM-type_fold"/>
</dbReference>
<comment type="subcellular location">
    <subcellularLocation>
        <location evidence="3">Chromosome</location>
        <location evidence="3">Centromere</location>
        <location evidence="3">Kinetochore</location>
    </subcellularLocation>
    <subcellularLocation>
        <location evidence="1">Cytoplasm</location>
        <location evidence="1">Cytoskeleton</location>
        <location evidence="1">Microtubule organizing center</location>
        <location evidence="1">Centrosome</location>
    </subcellularLocation>
    <subcellularLocation>
        <location evidence="2">Golgi apparatus</location>
        <location evidence="2">trans-Golgi network</location>
    </subcellularLocation>
</comment>
<evidence type="ECO:0000313" key="14">
    <source>
        <dbReference type="Proteomes" id="UP001652641"/>
    </source>
</evidence>
<dbReference type="GeneID" id="112933232"/>
<evidence type="ECO:0000313" key="15">
    <source>
        <dbReference type="RefSeq" id="XP_072582418.1"/>
    </source>
</evidence>
<name>A0ABM4XWK8_VULVU</name>
<keyword evidence="11" id="KW-0137">Centromere</keyword>
<feature type="region of interest" description="Disordered" evidence="12">
    <location>
        <begin position="908"/>
        <end position="958"/>
    </location>
</feature>
<dbReference type="InterPro" id="IPR057546">
    <property type="entry name" value="HEAT_GCN1"/>
</dbReference>
<keyword evidence="14" id="KW-1185">Reference proteome</keyword>
<keyword evidence="6" id="KW-0677">Repeat</keyword>
<dbReference type="SMART" id="SM01349">
    <property type="entry name" value="TOG"/>
    <property type="match status" value="3"/>
</dbReference>
<proteinExistence type="predicted"/>
<feature type="compositionally biased region" description="Polar residues" evidence="12">
    <location>
        <begin position="341"/>
        <end position="352"/>
    </location>
</feature>
<protein>
    <submittedName>
        <fullName evidence="15">CLIP-associating protein 2 isoform X25</fullName>
    </submittedName>
</protein>
<feature type="compositionally biased region" description="Basic and acidic residues" evidence="12">
    <location>
        <begin position="985"/>
        <end position="1002"/>
    </location>
</feature>
<dbReference type="Proteomes" id="UP001652641">
    <property type="component" value="Chromosome 11"/>
</dbReference>
<evidence type="ECO:0000256" key="10">
    <source>
        <dbReference type="ARBA" id="ARBA00023306"/>
    </source>
</evidence>
<feature type="compositionally biased region" description="Low complexity" evidence="12">
    <location>
        <begin position="459"/>
        <end position="473"/>
    </location>
</feature>
<evidence type="ECO:0000256" key="6">
    <source>
        <dbReference type="ARBA" id="ARBA00022737"/>
    </source>
</evidence>
<keyword evidence="9" id="KW-0206">Cytoskeleton</keyword>
<sequence>MRRLICKRICDYKSFDDEESVDGNRPSSAASAFKVPAPKTSGNPVNSARKPGSAGGPKVGGASKEGGAGAVDEDDFIKAFTDVPTVQIYSSRELEETLNKIREILSDDKHDWDQRANALKKIRSLLVAGAAQYDCFFQHLRLLDGALKLSAKDLRSQVVREACITVAHLSTVLGNKFDHGAEAIVPTLFNLVPNSAKVMATSGCAAIRFIIRHTHVPRLIPLITSNCTSKSVPVRRRSFEFLDLLLQEWQTHSLERHAAVLVETIKKGIHDADAEARVEARKTYMGLRNHFPGEAETLYNSLEPSYQKSLQTYLKSSGSVASLPQSDRSSSSSQESLNRPFSSKWSTANPSTVAGRVSAGSSKASSLPGSLQRSRSDIDVNAAAGAKAHHAAGQSVRSGRLGAGALNPGSYASLEDTSDKMDGATSEDGRVRAKLSAPLAGMGNAKTDSRGRSRTKMVSQSQPGSRSGSPGRVLTTTALSTVSSGVQRVLINSASAPKRSKIPRSQGCSREASPSRLSVARSSRIPRPSVSQGCSREASRESSRDTSPVRSFQPLASRHHSRSTGALYAPDVYGASGPGFGISQSSRLSSSVSAMRVLNTGSDVEEAVADALLLGDIRTKKKPARRRYESYGMHSDDDANSDASSACSERSYSSRNGSIPTYMRQTEDVAEVLNRCASSNWSERKEGLLGLQNLLKNQRTLSRVELKRLCEIFTRMFADPHGKVFSMFLETLVDFIQVHKDDLQDWLFVLLTQLLKKMGADLLGSVQAKVQKALDVTRESFPNDLQFNILMRFTVDQTQTPSLKTVKPALRDQLHSFWSSKVKVAILKYIETLAKQMDPGDFINSSETRLAVSRVITWTTEPKSSDVRKAAQSVLISLFELNTPEFTMLLGALPKTFQDGATKLLHNHLRNTGNGTQGSMGSPLTRPTPRSPANWSSPLTSPTNTSQNTLSPSAFDYDTENMNSEDIYSSLRGVTEAIQNFSFRSQEDMNEPLKRDSKKDDGDSMCGGPGMPDPRAGGDATDSSQTALDNKASLLHSMPAHSSPRARDYNPYNYSDSISSFNKSALKEAMFDDDADQFPDDLSLDHSDLVAELLKELSNHNERVEERKIALYELMKLTQEESFSVWDEHFKTILLLLLETLGDKEPTIRALALKVLREILRHQPARFKNYAELTVMKTLEAHKDPHKEVVRSAEEAASVLATSISPEQCIKVLCPIIQTADYPINLAAIKMQTKVIERVSKETLNLLLPEIMPGLIQGYDNSESSVRKACVFCLVAVHAVIGDELKPHLSQLTGSKMKLLNLYIKRAQTGSGGADPTTDVPGQS</sequence>
<evidence type="ECO:0000256" key="7">
    <source>
        <dbReference type="ARBA" id="ARBA00022838"/>
    </source>
</evidence>
<evidence type="ECO:0000256" key="9">
    <source>
        <dbReference type="ARBA" id="ARBA00023212"/>
    </source>
</evidence>
<evidence type="ECO:0000256" key="2">
    <source>
        <dbReference type="ARBA" id="ARBA00004601"/>
    </source>
</evidence>
<dbReference type="Pfam" id="PF21040">
    <property type="entry name" value="CEP104-like_TOG"/>
    <property type="match status" value="1"/>
</dbReference>
<evidence type="ECO:0000256" key="1">
    <source>
        <dbReference type="ARBA" id="ARBA00004300"/>
    </source>
</evidence>
<dbReference type="Gene3D" id="1.25.10.10">
    <property type="entry name" value="Leucine-rich Repeat Variant"/>
    <property type="match status" value="3"/>
</dbReference>
<evidence type="ECO:0000259" key="13">
    <source>
        <dbReference type="SMART" id="SM01349"/>
    </source>
</evidence>
<keyword evidence="7" id="KW-0995">Kinetochore</keyword>
<feature type="region of interest" description="Disordered" evidence="12">
    <location>
        <begin position="982"/>
        <end position="1025"/>
    </location>
</feature>
<feature type="region of interest" description="Disordered" evidence="12">
    <location>
        <begin position="320"/>
        <end position="374"/>
    </location>
</feature>
<feature type="compositionally biased region" description="Gly residues" evidence="12">
    <location>
        <begin position="53"/>
        <end position="67"/>
    </location>
</feature>
<feature type="region of interest" description="Disordered" evidence="12">
    <location>
        <begin position="17"/>
        <end position="67"/>
    </location>
</feature>
<dbReference type="InterPro" id="IPR011989">
    <property type="entry name" value="ARM-like"/>
</dbReference>
<feature type="compositionally biased region" description="Low complexity" evidence="12">
    <location>
        <begin position="641"/>
        <end position="655"/>
    </location>
</feature>
<evidence type="ECO:0000256" key="4">
    <source>
        <dbReference type="ARBA" id="ARBA00022454"/>
    </source>
</evidence>
<keyword evidence="10" id="KW-0131">Cell cycle</keyword>
<feature type="compositionally biased region" description="Polar residues" evidence="12">
    <location>
        <begin position="931"/>
        <end position="952"/>
    </location>
</feature>
<feature type="domain" description="TOG" evidence="13">
    <location>
        <begin position="90"/>
        <end position="323"/>
    </location>
</feature>
<reference evidence="15" key="1">
    <citation type="submission" date="2025-08" db="UniProtKB">
        <authorList>
            <consortium name="RefSeq"/>
        </authorList>
    </citation>
    <scope>IDENTIFICATION</scope>
    <source>
        <tissue evidence="15">Cell line</tissue>
    </source>
</reference>
<feature type="region of interest" description="Disordered" evidence="12">
    <location>
        <begin position="411"/>
        <end position="473"/>
    </location>
</feature>
<feature type="region of interest" description="Disordered" evidence="12">
    <location>
        <begin position="491"/>
        <end position="563"/>
    </location>
</feature>
<dbReference type="PANTHER" id="PTHR21567">
    <property type="entry name" value="CLASP"/>
    <property type="match status" value="1"/>
</dbReference>
<evidence type="ECO:0000256" key="11">
    <source>
        <dbReference type="ARBA" id="ARBA00023328"/>
    </source>
</evidence>
<feature type="compositionally biased region" description="Basic and acidic residues" evidence="12">
    <location>
        <begin position="417"/>
        <end position="431"/>
    </location>
</feature>
<gene>
    <name evidence="15" type="primary">CLASP2</name>
</gene>
<feature type="compositionally biased region" description="Polar residues" evidence="12">
    <location>
        <begin position="359"/>
        <end position="373"/>
    </location>
</feature>
<evidence type="ECO:0000256" key="8">
    <source>
        <dbReference type="ARBA" id="ARBA00023034"/>
    </source>
</evidence>
<evidence type="ECO:0000256" key="5">
    <source>
        <dbReference type="ARBA" id="ARBA00022490"/>
    </source>
</evidence>
<feature type="domain" description="TOG" evidence="13">
    <location>
        <begin position="1081"/>
        <end position="1317"/>
    </location>
</feature>
<feature type="compositionally biased region" description="Low complexity" evidence="12">
    <location>
        <begin position="322"/>
        <end position="340"/>
    </location>
</feature>
<feature type="compositionally biased region" description="Basic and acidic residues" evidence="12">
    <location>
        <begin position="626"/>
        <end position="637"/>
    </location>
</feature>
<evidence type="ECO:0000256" key="12">
    <source>
        <dbReference type="SAM" id="MobiDB-lite"/>
    </source>
</evidence>
<evidence type="ECO:0000256" key="3">
    <source>
        <dbReference type="ARBA" id="ARBA00004629"/>
    </source>
</evidence>
<keyword evidence="8" id="KW-0333">Golgi apparatus</keyword>
<dbReference type="RefSeq" id="XP_072582418.1">
    <property type="nucleotide sequence ID" value="XM_072726317.1"/>
</dbReference>